<accession>A0A850R0B6</accession>
<comment type="similarity">
    <text evidence="1">Belongs to the helicase family. DinG subfamily.</text>
</comment>
<dbReference type="PANTHER" id="PTHR11472">
    <property type="entry name" value="DNA REPAIR DEAD HELICASE RAD3/XP-D SUBFAMILY MEMBER"/>
    <property type="match status" value="1"/>
</dbReference>
<keyword evidence="3" id="KW-0067">ATP-binding</keyword>
<dbReference type="SMART" id="SM00491">
    <property type="entry name" value="HELICc2"/>
    <property type="match status" value="1"/>
</dbReference>
<name>A0A850R0B6_PHODD</name>
<keyword evidence="3" id="KW-0378">Hydrolase</keyword>
<dbReference type="SUPFAM" id="SSF52540">
    <property type="entry name" value="P-loop containing nucleoside triphosphate hydrolases"/>
    <property type="match status" value="1"/>
</dbReference>
<feature type="non-terminal residue" evidence="3">
    <location>
        <position position="1"/>
    </location>
</feature>
<protein>
    <submittedName>
        <fullName evidence="3">ATP-dependent DNA helicase</fullName>
    </submittedName>
</protein>
<dbReference type="Pfam" id="PF13307">
    <property type="entry name" value="Helicase_C_2"/>
    <property type="match status" value="1"/>
</dbReference>
<dbReference type="Gene3D" id="3.40.50.300">
    <property type="entry name" value="P-loop containing nucleotide triphosphate hydrolases"/>
    <property type="match status" value="1"/>
</dbReference>
<gene>
    <name evidence="3" type="ORF">HWA77_12275</name>
</gene>
<evidence type="ECO:0000259" key="2">
    <source>
        <dbReference type="SMART" id="SM00491"/>
    </source>
</evidence>
<sequence>LCDTSITGYSYWYECTPRHFSLNITPLSVADKFHEQIEQKKGAWIFTSATLAVDGDFSHFSQRLGLKPIEQFSLESPFDYQQQALLCVPRFLPEPNSYGLADKLVTMLTPLIQSNGGRCFFLCTSHQMVRDLAEGFRQSLDLPVLAQGEMTKQKLLAEYLELGNALLIATGAFWEGIDVRGQALSCVIIDKLPFTAPDDPLLKARIEDCQVRGGDPFAQVQIPDAVITLKQGVGRLIRDEQDKGVLVICDNRLVTRPYGAVFLRSLPPIPRTRSVDEVENFLSLLTNNDVEQVNDNQHSEA</sequence>
<feature type="domain" description="ATP-dependent helicase C-terminal" evidence="2">
    <location>
        <begin position="126"/>
        <end position="255"/>
    </location>
</feature>
<dbReference type="PANTHER" id="PTHR11472:SF34">
    <property type="entry name" value="REGULATOR OF TELOMERE ELONGATION HELICASE 1"/>
    <property type="match status" value="1"/>
</dbReference>
<dbReference type="GO" id="GO:0003678">
    <property type="term" value="F:DNA helicase activity"/>
    <property type="evidence" value="ECO:0007669"/>
    <property type="project" value="TreeGrafter"/>
</dbReference>
<dbReference type="AlphaFoldDB" id="A0A850R0B6"/>
<evidence type="ECO:0000313" key="3">
    <source>
        <dbReference type="EMBL" id="NVP00989.1"/>
    </source>
</evidence>
<dbReference type="FunFam" id="3.40.50.300:FF:000466">
    <property type="entry name" value="ATP-dependent DNA helicase"/>
    <property type="match status" value="1"/>
</dbReference>
<dbReference type="GO" id="GO:0006281">
    <property type="term" value="P:DNA repair"/>
    <property type="evidence" value="ECO:0007669"/>
    <property type="project" value="TreeGrafter"/>
</dbReference>
<evidence type="ECO:0000256" key="1">
    <source>
        <dbReference type="ARBA" id="ARBA00038058"/>
    </source>
</evidence>
<dbReference type="InterPro" id="IPR006555">
    <property type="entry name" value="ATP-dep_Helicase_C"/>
</dbReference>
<proteinExistence type="inferred from homology"/>
<keyword evidence="3" id="KW-0347">Helicase</keyword>
<comment type="caution">
    <text evidence="3">The sequence shown here is derived from an EMBL/GenBank/DDBJ whole genome shotgun (WGS) entry which is preliminary data.</text>
</comment>
<dbReference type="GO" id="GO:0005524">
    <property type="term" value="F:ATP binding"/>
    <property type="evidence" value="ECO:0007669"/>
    <property type="project" value="InterPro"/>
</dbReference>
<evidence type="ECO:0000313" key="4">
    <source>
        <dbReference type="Proteomes" id="UP000533429"/>
    </source>
</evidence>
<dbReference type="EMBL" id="JABXOR010000762">
    <property type="protein sequence ID" value="NVP00989.1"/>
    <property type="molecule type" value="Genomic_DNA"/>
</dbReference>
<dbReference type="InterPro" id="IPR045028">
    <property type="entry name" value="DinG/Rad3-like"/>
</dbReference>
<dbReference type="Proteomes" id="UP000533429">
    <property type="component" value="Unassembled WGS sequence"/>
</dbReference>
<dbReference type="GO" id="GO:0016818">
    <property type="term" value="F:hydrolase activity, acting on acid anhydrides, in phosphorus-containing anhydrides"/>
    <property type="evidence" value="ECO:0007669"/>
    <property type="project" value="InterPro"/>
</dbReference>
<organism evidence="3 4">
    <name type="scientific">Photobacterium damselae subsp. damselae</name>
    <name type="common">Listonella damsela</name>
    <dbReference type="NCBI Taxonomy" id="85581"/>
    <lineage>
        <taxon>Bacteria</taxon>
        <taxon>Pseudomonadati</taxon>
        <taxon>Pseudomonadota</taxon>
        <taxon>Gammaproteobacteria</taxon>
        <taxon>Vibrionales</taxon>
        <taxon>Vibrionaceae</taxon>
        <taxon>Photobacterium</taxon>
    </lineage>
</organism>
<dbReference type="InterPro" id="IPR027417">
    <property type="entry name" value="P-loop_NTPase"/>
</dbReference>
<keyword evidence="3" id="KW-0547">Nucleotide-binding</keyword>
<dbReference type="GO" id="GO:0003676">
    <property type="term" value="F:nucleic acid binding"/>
    <property type="evidence" value="ECO:0007669"/>
    <property type="project" value="InterPro"/>
</dbReference>
<reference evidence="3 4" key="1">
    <citation type="submission" date="2020-06" db="EMBL/GenBank/DDBJ databases">
        <title>Photobacterium damselae subsp. damselae comparative genomics.</title>
        <authorList>
            <person name="Osorio C.R."/>
        </authorList>
    </citation>
    <scope>NUCLEOTIDE SEQUENCE [LARGE SCALE GENOMIC DNA]</scope>
    <source>
        <strain evidence="3 4">TW250/03</strain>
    </source>
</reference>